<keyword evidence="4 11" id="KW-0235">DNA replication</keyword>
<feature type="domain" description="AAA+ ATPase" evidence="12">
    <location>
        <begin position="35"/>
        <end position="180"/>
    </location>
</feature>
<keyword evidence="6 11" id="KW-0547">Nucleotide-binding</keyword>
<dbReference type="Gene3D" id="1.10.8.60">
    <property type="match status" value="1"/>
</dbReference>
<dbReference type="GO" id="GO:0009360">
    <property type="term" value="C:DNA polymerase III complex"/>
    <property type="evidence" value="ECO:0007669"/>
    <property type="project" value="InterPro"/>
</dbReference>
<comment type="caution">
    <text evidence="13">The sequence shown here is derived from an EMBL/GenBank/DDBJ whole genome shotgun (WGS) entry which is preliminary data.</text>
</comment>
<evidence type="ECO:0000256" key="10">
    <source>
        <dbReference type="ARBA" id="ARBA00049244"/>
    </source>
</evidence>
<gene>
    <name evidence="11" type="primary">dnaX</name>
    <name evidence="13" type="ORF">A3J93_03980</name>
</gene>
<dbReference type="InterPro" id="IPR022754">
    <property type="entry name" value="DNA_pol_III_gamma-3"/>
</dbReference>
<dbReference type="InterPro" id="IPR008921">
    <property type="entry name" value="DNA_pol3_clamp-load_cplx_C"/>
</dbReference>
<dbReference type="NCBIfam" id="TIGR02397">
    <property type="entry name" value="dnaX_nterm"/>
    <property type="match status" value="1"/>
</dbReference>
<evidence type="ECO:0000256" key="11">
    <source>
        <dbReference type="RuleBase" id="RU364063"/>
    </source>
</evidence>
<dbReference type="EMBL" id="MFQZ01000010">
    <property type="protein sequence ID" value="OGH87650.1"/>
    <property type="molecule type" value="Genomic_DNA"/>
</dbReference>
<dbReference type="GO" id="GO:0006261">
    <property type="term" value="P:DNA-templated DNA replication"/>
    <property type="evidence" value="ECO:0007669"/>
    <property type="project" value="TreeGrafter"/>
</dbReference>
<reference evidence="13 14" key="1">
    <citation type="journal article" date="2016" name="Nat. Commun.">
        <title>Thousands of microbial genomes shed light on interconnected biogeochemical processes in an aquifer system.</title>
        <authorList>
            <person name="Anantharaman K."/>
            <person name="Brown C.T."/>
            <person name="Hug L.A."/>
            <person name="Sharon I."/>
            <person name="Castelle C.J."/>
            <person name="Probst A.J."/>
            <person name="Thomas B.C."/>
            <person name="Singh A."/>
            <person name="Wilkins M.J."/>
            <person name="Karaoz U."/>
            <person name="Brodie E.L."/>
            <person name="Williams K.H."/>
            <person name="Hubbard S.S."/>
            <person name="Banfield J.F."/>
        </authorList>
    </citation>
    <scope>NUCLEOTIDE SEQUENCE [LARGE SCALE GENOMIC DNA]</scope>
</reference>
<dbReference type="GO" id="GO:0005524">
    <property type="term" value="F:ATP binding"/>
    <property type="evidence" value="ECO:0007669"/>
    <property type="project" value="UniProtKB-KW"/>
</dbReference>
<dbReference type="SMART" id="SM00382">
    <property type="entry name" value="AAA"/>
    <property type="match status" value="1"/>
</dbReference>
<organism evidence="13 14">
    <name type="scientific">Candidatus Magasanikbacteria bacterium RIFOXYC2_FULL_42_28</name>
    <dbReference type="NCBI Taxonomy" id="1798704"/>
    <lineage>
        <taxon>Bacteria</taxon>
        <taxon>Candidatus Magasanikiibacteriota</taxon>
    </lineage>
</organism>
<evidence type="ECO:0000256" key="3">
    <source>
        <dbReference type="ARBA" id="ARBA00022695"/>
    </source>
</evidence>
<dbReference type="GO" id="GO:0003677">
    <property type="term" value="F:DNA binding"/>
    <property type="evidence" value="ECO:0007669"/>
    <property type="project" value="InterPro"/>
</dbReference>
<dbReference type="AlphaFoldDB" id="A0A1F6NV05"/>
<dbReference type="GO" id="GO:0003887">
    <property type="term" value="F:DNA-directed DNA polymerase activity"/>
    <property type="evidence" value="ECO:0007669"/>
    <property type="project" value="UniProtKB-KW"/>
</dbReference>
<protein>
    <recommendedName>
        <fullName evidence="11">DNA polymerase III subunit gamma/tau</fullName>
        <ecNumber evidence="11">2.7.7.7</ecNumber>
    </recommendedName>
</protein>
<keyword evidence="9 11" id="KW-0239">DNA-directed DNA polymerase</keyword>
<dbReference type="PANTHER" id="PTHR11669:SF0">
    <property type="entry name" value="PROTEIN STICHEL-LIKE 2"/>
    <property type="match status" value="1"/>
</dbReference>
<dbReference type="Proteomes" id="UP000177907">
    <property type="component" value="Unassembled WGS sequence"/>
</dbReference>
<dbReference type="GO" id="GO:0046872">
    <property type="term" value="F:metal ion binding"/>
    <property type="evidence" value="ECO:0007669"/>
    <property type="project" value="UniProtKB-KW"/>
</dbReference>
<dbReference type="CDD" id="cd18137">
    <property type="entry name" value="HLD_clamp_pol_III_gamma_tau"/>
    <property type="match status" value="1"/>
</dbReference>
<dbReference type="InterPro" id="IPR003593">
    <property type="entry name" value="AAA+_ATPase"/>
</dbReference>
<sequence length="544" mass="59043">MATLYRKYRPQIFTDLVGQEHIVQTVMNEVAAGTPAHAFLFSGPRGVGKTTLARLLAKALNCEKRKLGKAEPCDECGSCQEISTGRNIDVIEMDAASHTGVENVRENIIDNAQFKPTKSPYKIFIIDEAHMLSTSSFNALLKTLEEPPAHALFILATTELNKLPDTIVSRCQRFNFKKIPAELIIAKLKKIASEEDVKVDKEVLELIAVKSGGCLRDAESLFGQILSLNLKKITLEATQAVLPSAQLEEAFAFVKNALAGATADMLATVAGLSNNGINPEIWAEDLLQILRLTLISQTGFQPTETALLTKSQISDLKYLAEHTTAPQLIMALDKTARRGQETRSAILPQLPLEILAVELVEIFHTTGTNNGATPPFQGGGEGVVKSPLNITPTQRLVVTKTTLPEPPKAVEVPFDVITSSLQGEAQRSPEESPSAITSPMTVNQATAIWNKMIETVGNSNMSLTFVLKMATIEKLDGRALILNIPYSFHKDKLDEPKSKKIILDALADAGGAELQPRYIIKTENNVADTSAQDLALQFGGEVVG</sequence>
<evidence type="ECO:0000256" key="8">
    <source>
        <dbReference type="ARBA" id="ARBA00022840"/>
    </source>
</evidence>
<dbReference type="EC" id="2.7.7.7" evidence="11"/>
<evidence type="ECO:0000256" key="5">
    <source>
        <dbReference type="ARBA" id="ARBA00022723"/>
    </source>
</evidence>
<comment type="similarity">
    <text evidence="1 11">Belongs to the DnaX/STICHEL family.</text>
</comment>
<evidence type="ECO:0000256" key="7">
    <source>
        <dbReference type="ARBA" id="ARBA00022833"/>
    </source>
</evidence>
<evidence type="ECO:0000256" key="6">
    <source>
        <dbReference type="ARBA" id="ARBA00022741"/>
    </source>
</evidence>
<keyword evidence="5" id="KW-0479">Metal-binding</keyword>
<evidence type="ECO:0000313" key="13">
    <source>
        <dbReference type="EMBL" id="OGH87650.1"/>
    </source>
</evidence>
<evidence type="ECO:0000256" key="9">
    <source>
        <dbReference type="ARBA" id="ARBA00022932"/>
    </source>
</evidence>
<comment type="catalytic activity">
    <reaction evidence="10 11">
        <text>DNA(n) + a 2'-deoxyribonucleoside 5'-triphosphate = DNA(n+1) + diphosphate</text>
        <dbReference type="Rhea" id="RHEA:22508"/>
        <dbReference type="Rhea" id="RHEA-COMP:17339"/>
        <dbReference type="Rhea" id="RHEA-COMP:17340"/>
        <dbReference type="ChEBI" id="CHEBI:33019"/>
        <dbReference type="ChEBI" id="CHEBI:61560"/>
        <dbReference type="ChEBI" id="CHEBI:173112"/>
        <dbReference type="EC" id="2.7.7.7"/>
    </reaction>
</comment>
<dbReference type="Gene3D" id="1.20.272.10">
    <property type="match status" value="1"/>
</dbReference>
<dbReference type="FunFam" id="3.40.50.300:FF:000014">
    <property type="entry name" value="DNA polymerase III subunit gamma/tau"/>
    <property type="match status" value="1"/>
</dbReference>
<evidence type="ECO:0000259" key="12">
    <source>
        <dbReference type="SMART" id="SM00382"/>
    </source>
</evidence>
<comment type="function">
    <text evidence="11">DNA polymerase III is a complex, multichain enzyme responsible for most of the replicative synthesis in bacteria. This DNA polymerase also exhibits 3' to 5' exonuclease activity.</text>
</comment>
<dbReference type="InterPro" id="IPR050238">
    <property type="entry name" value="DNA_Rep/Repair_Clamp_Loader"/>
</dbReference>
<evidence type="ECO:0000256" key="2">
    <source>
        <dbReference type="ARBA" id="ARBA00022679"/>
    </source>
</evidence>
<dbReference type="PANTHER" id="PTHR11669">
    <property type="entry name" value="REPLICATION FACTOR C / DNA POLYMERASE III GAMMA-TAU SUBUNIT"/>
    <property type="match status" value="1"/>
</dbReference>
<keyword evidence="2 11" id="KW-0808">Transferase</keyword>
<evidence type="ECO:0000256" key="1">
    <source>
        <dbReference type="ARBA" id="ARBA00006360"/>
    </source>
</evidence>
<accession>A0A1F6NV05</accession>
<proteinExistence type="inferred from homology"/>
<comment type="subunit">
    <text evidence="11">DNA polymerase III contains a core (composed of alpha, epsilon and theta chains) that associates with a tau subunit. This core dimerizes to form the POLIII' complex. PolIII' associates with the gamma complex (composed of gamma, delta, delta', psi and chi chains) and with the beta chain to form the complete DNA polymerase III complex.</text>
</comment>
<evidence type="ECO:0000313" key="14">
    <source>
        <dbReference type="Proteomes" id="UP000177907"/>
    </source>
</evidence>
<dbReference type="Gene3D" id="3.40.50.300">
    <property type="entry name" value="P-loop containing nucleotide triphosphate hydrolases"/>
    <property type="match status" value="1"/>
</dbReference>
<evidence type="ECO:0000256" key="4">
    <source>
        <dbReference type="ARBA" id="ARBA00022705"/>
    </source>
</evidence>
<keyword evidence="8 11" id="KW-0067">ATP-binding</keyword>
<dbReference type="PRINTS" id="PR00830">
    <property type="entry name" value="ENDOLAPTASE"/>
</dbReference>
<dbReference type="STRING" id="1798704.A3J93_03980"/>
<dbReference type="InterPro" id="IPR027417">
    <property type="entry name" value="P-loop_NTPase"/>
</dbReference>
<dbReference type="Pfam" id="PF12169">
    <property type="entry name" value="DNA_pol3_gamma3"/>
    <property type="match status" value="1"/>
</dbReference>
<dbReference type="NCBIfam" id="NF004046">
    <property type="entry name" value="PRK05563.1"/>
    <property type="match status" value="1"/>
</dbReference>
<dbReference type="SUPFAM" id="SSF48019">
    <property type="entry name" value="post-AAA+ oligomerization domain-like"/>
    <property type="match status" value="1"/>
</dbReference>
<dbReference type="InterPro" id="IPR045085">
    <property type="entry name" value="HLD_clamp_pol_III_gamma_tau"/>
</dbReference>
<dbReference type="InterPro" id="IPR012763">
    <property type="entry name" value="DNA_pol_III_sug/sutau_N"/>
</dbReference>
<dbReference type="SUPFAM" id="SSF52540">
    <property type="entry name" value="P-loop containing nucleoside triphosphate hydrolases"/>
    <property type="match status" value="1"/>
</dbReference>
<keyword evidence="3 11" id="KW-0548">Nucleotidyltransferase</keyword>
<dbReference type="CDD" id="cd00009">
    <property type="entry name" value="AAA"/>
    <property type="match status" value="1"/>
</dbReference>
<keyword evidence="7" id="KW-0862">Zinc</keyword>
<name>A0A1F6NV05_9BACT</name>
<dbReference type="Pfam" id="PF13177">
    <property type="entry name" value="DNA_pol3_delta2"/>
    <property type="match status" value="1"/>
</dbReference>